<feature type="binding site" evidence="9">
    <location>
        <position position="92"/>
    </location>
    <ligand>
        <name>Mg(2+)</name>
        <dbReference type="ChEBI" id="CHEBI:18420"/>
        <label>1</label>
    </ligand>
</feature>
<feature type="binding site" evidence="9">
    <location>
        <position position="80"/>
    </location>
    <ligand>
        <name>anthranilate</name>
        <dbReference type="ChEBI" id="CHEBI:16567"/>
        <label>1</label>
    </ligand>
</feature>
<proteinExistence type="inferred from homology"/>
<feature type="binding site" evidence="9">
    <location>
        <position position="80"/>
    </location>
    <ligand>
        <name>5-phospho-alpha-D-ribose 1-diphosphate</name>
        <dbReference type="ChEBI" id="CHEBI:58017"/>
    </ligand>
</feature>
<gene>
    <name evidence="9" type="primary">trpD</name>
    <name evidence="12" type="ORF">EV210_10253</name>
</gene>
<dbReference type="InterPro" id="IPR000312">
    <property type="entry name" value="Glycosyl_Trfase_fam3"/>
</dbReference>
<evidence type="ECO:0000256" key="3">
    <source>
        <dbReference type="ARBA" id="ARBA00022676"/>
    </source>
</evidence>
<comment type="cofactor">
    <cofactor evidence="9">
        <name>Mg(2+)</name>
        <dbReference type="ChEBI" id="CHEBI:18420"/>
    </cofactor>
    <text evidence="9">Binds 2 magnesium ions per monomer.</text>
</comment>
<dbReference type="OrthoDB" id="9806430at2"/>
<dbReference type="InterPro" id="IPR005940">
    <property type="entry name" value="Anthranilate_Pribosyl_Tfrase"/>
</dbReference>
<dbReference type="UniPathway" id="UPA00035">
    <property type="reaction ID" value="UER00041"/>
</dbReference>
<dbReference type="PANTHER" id="PTHR43285:SF2">
    <property type="entry name" value="ANTHRANILATE PHOSPHORIBOSYLTRANSFERASE"/>
    <property type="match status" value="1"/>
</dbReference>
<feature type="binding site" evidence="9">
    <location>
        <begin position="108"/>
        <end position="116"/>
    </location>
    <ligand>
        <name>5-phospho-alpha-D-ribose 1-diphosphate</name>
        <dbReference type="ChEBI" id="CHEBI:58017"/>
    </ligand>
</feature>
<sequence>MLKDYLAHLLGGQDFSAAQAEQAMGIIMSGQASQAQIGSFLTALRLKGISGSEIAGFAAAMRQHSLRITCGRQDLLDTCGTGGDGKGTFNISTATAFVAAGAGIAVAKHGNRGISSSCGSADVLTALGVKVDLSPEAVAQAIENIGIGFLYAPVFHQAMKHAARPRQELGFRTVFNLLGPLTNPAGAERQLIGVYEAAAAGKVAEALINLGIQRAMVVHSLDGLDEISTAAPTQVVEVQNGEMKSYVIYPEELGFTLCDQKAYRGGSPMDNAALLRGVLQGEPGPRRDVVLVNAAAALVVGGKAETLAEGVAIAAKSLDSGAAYAKLTELQQLTQSYREEELALS</sequence>
<organism evidence="12 13">
    <name type="scientific">Anaerospora hongkongensis</name>
    <dbReference type="NCBI Taxonomy" id="244830"/>
    <lineage>
        <taxon>Bacteria</taxon>
        <taxon>Bacillati</taxon>
        <taxon>Bacillota</taxon>
        <taxon>Negativicutes</taxon>
        <taxon>Selenomonadales</taxon>
        <taxon>Sporomusaceae</taxon>
        <taxon>Anaerospora</taxon>
    </lineage>
</organism>
<comment type="similarity">
    <text evidence="9">Belongs to the anthranilate phosphoribosyltransferase family.</text>
</comment>
<keyword evidence="2 9" id="KW-0028">Amino-acid biosynthesis</keyword>
<evidence type="ECO:0000256" key="5">
    <source>
        <dbReference type="ARBA" id="ARBA00022822"/>
    </source>
</evidence>
<feature type="binding site" evidence="9">
    <location>
        <position position="120"/>
    </location>
    <ligand>
        <name>5-phospho-alpha-D-ribose 1-diphosphate</name>
        <dbReference type="ChEBI" id="CHEBI:58017"/>
    </ligand>
</feature>
<dbReference type="InterPro" id="IPR035902">
    <property type="entry name" value="Nuc_phospho_transferase"/>
</dbReference>
<feature type="binding site" evidence="9">
    <location>
        <position position="226"/>
    </location>
    <ligand>
        <name>Mg(2+)</name>
        <dbReference type="ChEBI" id="CHEBI:18420"/>
        <label>1</label>
    </ligand>
</feature>
<dbReference type="Proteomes" id="UP000295063">
    <property type="component" value="Unassembled WGS sequence"/>
</dbReference>
<reference evidence="12 13" key="1">
    <citation type="submission" date="2019-03" db="EMBL/GenBank/DDBJ databases">
        <title>Genomic Encyclopedia of Type Strains, Phase IV (KMG-IV): sequencing the most valuable type-strain genomes for metagenomic binning, comparative biology and taxonomic classification.</title>
        <authorList>
            <person name="Goeker M."/>
        </authorList>
    </citation>
    <scope>NUCLEOTIDE SEQUENCE [LARGE SCALE GENOMIC DNA]</scope>
    <source>
        <strain evidence="12 13">DSM 15969</strain>
    </source>
</reference>
<evidence type="ECO:0000256" key="8">
    <source>
        <dbReference type="ARBA" id="ARBA00061188"/>
    </source>
</evidence>
<dbReference type="Gene3D" id="3.40.1030.10">
    <property type="entry name" value="Nucleoside phosphorylase/phosphoribosyltransferase catalytic domain"/>
    <property type="match status" value="1"/>
</dbReference>
<dbReference type="GO" id="GO:0004048">
    <property type="term" value="F:anthranilate phosphoribosyltransferase activity"/>
    <property type="evidence" value="ECO:0007669"/>
    <property type="project" value="UniProtKB-UniRule"/>
</dbReference>
<comment type="pathway">
    <text evidence="1 9">Amino-acid biosynthesis; L-tryptophan biosynthesis; L-tryptophan from chorismate: step 2/5.</text>
</comment>
<evidence type="ECO:0000256" key="7">
    <source>
        <dbReference type="ARBA" id="ARBA00052328"/>
    </source>
</evidence>
<comment type="caution">
    <text evidence="9">Lacks conserved residue(s) required for the propagation of feature annotation.</text>
</comment>
<feature type="binding site" evidence="9">
    <location>
        <position position="88"/>
    </location>
    <ligand>
        <name>5-phospho-alpha-D-ribose 1-diphosphate</name>
        <dbReference type="ChEBI" id="CHEBI:58017"/>
    </ligand>
</feature>
<evidence type="ECO:0000256" key="4">
    <source>
        <dbReference type="ARBA" id="ARBA00022679"/>
    </source>
</evidence>
<dbReference type="GO" id="GO:0005829">
    <property type="term" value="C:cytosol"/>
    <property type="evidence" value="ECO:0007669"/>
    <property type="project" value="TreeGrafter"/>
</dbReference>
<feature type="binding site" evidence="9">
    <location>
        <position position="111"/>
    </location>
    <ligand>
        <name>anthranilate</name>
        <dbReference type="ChEBI" id="CHEBI:16567"/>
        <label>1</label>
    </ligand>
</feature>
<feature type="domain" description="Glycosyl transferase family 3" evidence="10">
    <location>
        <begin position="73"/>
        <end position="324"/>
    </location>
</feature>
<evidence type="ECO:0000259" key="10">
    <source>
        <dbReference type="Pfam" id="PF00591"/>
    </source>
</evidence>
<evidence type="ECO:0000259" key="11">
    <source>
        <dbReference type="Pfam" id="PF02885"/>
    </source>
</evidence>
<feature type="binding site" evidence="9">
    <location>
        <begin position="83"/>
        <end position="84"/>
    </location>
    <ligand>
        <name>5-phospho-alpha-D-ribose 1-diphosphate</name>
        <dbReference type="ChEBI" id="CHEBI:58017"/>
    </ligand>
</feature>
<evidence type="ECO:0000256" key="9">
    <source>
        <dbReference type="HAMAP-Rule" id="MF_00211"/>
    </source>
</evidence>
<evidence type="ECO:0000313" key="12">
    <source>
        <dbReference type="EMBL" id="TCL39146.1"/>
    </source>
</evidence>
<comment type="function">
    <text evidence="9">Catalyzes the transfer of the phosphoribosyl group of 5-phosphorylribose-1-pyrophosphate (PRPP) to anthranilate to yield N-(5'-phosphoribosyl)-anthranilate (PRA).</text>
</comment>
<dbReference type="GO" id="GO:0000162">
    <property type="term" value="P:L-tryptophan biosynthetic process"/>
    <property type="evidence" value="ECO:0007669"/>
    <property type="project" value="UniProtKB-UniRule"/>
</dbReference>
<dbReference type="SUPFAM" id="SSF52418">
    <property type="entry name" value="Nucleoside phosphorylase/phosphoribosyltransferase catalytic domain"/>
    <property type="match status" value="1"/>
</dbReference>
<dbReference type="GO" id="GO:0000287">
    <property type="term" value="F:magnesium ion binding"/>
    <property type="evidence" value="ECO:0007669"/>
    <property type="project" value="UniProtKB-UniRule"/>
</dbReference>
<dbReference type="SUPFAM" id="SSF47648">
    <property type="entry name" value="Nucleoside phosphorylase/phosphoribosyltransferase N-terminal domain"/>
    <property type="match status" value="1"/>
</dbReference>
<keyword evidence="5 9" id="KW-0822">Tryptophan biosynthesis</keyword>
<name>A0A4R1Q933_9FIRM</name>
<comment type="caution">
    <text evidence="12">The sequence shown here is derived from an EMBL/GenBank/DDBJ whole genome shotgun (WGS) entry which is preliminary data.</text>
</comment>
<protein>
    <recommendedName>
        <fullName evidence="9">Anthranilate phosphoribosyltransferase</fullName>
        <ecNumber evidence="9">2.4.2.18</ecNumber>
    </recommendedName>
</protein>
<evidence type="ECO:0000256" key="6">
    <source>
        <dbReference type="ARBA" id="ARBA00023141"/>
    </source>
</evidence>
<dbReference type="Gene3D" id="1.20.970.10">
    <property type="entry name" value="Transferase, Pyrimidine Nucleoside Phosphorylase, Chain C"/>
    <property type="match status" value="1"/>
</dbReference>
<dbReference type="InterPro" id="IPR036320">
    <property type="entry name" value="Glycosyl_Trfase_fam3_N_dom_sf"/>
</dbReference>
<dbReference type="EMBL" id="SLUI01000002">
    <property type="protein sequence ID" value="TCL39146.1"/>
    <property type="molecule type" value="Genomic_DNA"/>
</dbReference>
<dbReference type="EC" id="2.4.2.18" evidence="9"/>
<comment type="subunit">
    <text evidence="9">Homodimer.</text>
</comment>
<dbReference type="PANTHER" id="PTHR43285">
    <property type="entry name" value="ANTHRANILATE PHOSPHORIBOSYLTRANSFERASE"/>
    <property type="match status" value="1"/>
</dbReference>
<evidence type="ECO:0000313" key="13">
    <source>
        <dbReference type="Proteomes" id="UP000295063"/>
    </source>
</evidence>
<dbReference type="FunFam" id="3.40.1030.10:FF:000002">
    <property type="entry name" value="Anthranilate phosphoribosyltransferase"/>
    <property type="match status" value="1"/>
</dbReference>
<keyword evidence="6 9" id="KW-0057">Aromatic amino acid biosynthesis</keyword>
<dbReference type="Pfam" id="PF00591">
    <property type="entry name" value="Glycos_transf_3"/>
    <property type="match status" value="1"/>
</dbReference>
<dbReference type="AlphaFoldDB" id="A0A4R1Q933"/>
<dbReference type="InterPro" id="IPR017459">
    <property type="entry name" value="Glycosyl_Trfase_fam3_N_dom"/>
</dbReference>
<feature type="binding site" evidence="9">
    <location>
        <position position="166"/>
    </location>
    <ligand>
        <name>anthranilate</name>
        <dbReference type="ChEBI" id="CHEBI:16567"/>
        <label>2</label>
    </ligand>
</feature>
<dbReference type="Pfam" id="PF02885">
    <property type="entry name" value="Glycos_trans_3N"/>
    <property type="match status" value="1"/>
</dbReference>
<dbReference type="HAMAP" id="MF_00211">
    <property type="entry name" value="TrpD"/>
    <property type="match status" value="1"/>
</dbReference>
<evidence type="ECO:0000256" key="2">
    <source>
        <dbReference type="ARBA" id="ARBA00022605"/>
    </source>
</evidence>
<feature type="binding site" evidence="9">
    <location>
        <position position="226"/>
    </location>
    <ligand>
        <name>Mg(2+)</name>
        <dbReference type="ChEBI" id="CHEBI:18420"/>
        <label>2</label>
    </ligand>
</feature>
<keyword evidence="9" id="KW-0479">Metal-binding</keyword>
<comment type="catalytic activity">
    <reaction evidence="7 9">
        <text>N-(5-phospho-beta-D-ribosyl)anthranilate + diphosphate = 5-phospho-alpha-D-ribose 1-diphosphate + anthranilate</text>
        <dbReference type="Rhea" id="RHEA:11768"/>
        <dbReference type="ChEBI" id="CHEBI:16567"/>
        <dbReference type="ChEBI" id="CHEBI:18277"/>
        <dbReference type="ChEBI" id="CHEBI:33019"/>
        <dbReference type="ChEBI" id="CHEBI:58017"/>
        <dbReference type="EC" id="2.4.2.18"/>
    </reaction>
</comment>
<feature type="domain" description="Glycosyl transferase family 3 N-terminal" evidence="11">
    <location>
        <begin position="3"/>
        <end position="65"/>
    </location>
</feature>
<keyword evidence="3 9" id="KW-0328">Glycosyltransferase</keyword>
<keyword evidence="9" id="KW-0460">Magnesium</keyword>
<keyword evidence="13" id="KW-1185">Reference proteome</keyword>
<keyword evidence="4 9" id="KW-0808">Transferase</keyword>
<dbReference type="NCBIfam" id="TIGR01245">
    <property type="entry name" value="trpD"/>
    <property type="match status" value="1"/>
</dbReference>
<accession>A0A4R1Q933</accession>
<dbReference type="RefSeq" id="WP_132075245.1">
    <property type="nucleotide sequence ID" value="NZ_SLUI01000002.1"/>
</dbReference>
<comment type="similarity">
    <text evidence="8">In the C-terminal section; belongs to the anthranilate phosphoribosyltransferase family.</text>
</comment>
<feature type="binding site" evidence="9">
    <location>
        <begin position="90"/>
        <end position="93"/>
    </location>
    <ligand>
        <name>5-phospho-alpha-D-ribose 1-diphosphate</name>
        <dbReference type="ChEBI" id="CHEBI:58017"/>
    </ligand>
</feature>
<feature type="binding site" evidence="9">
    <location>
        <position position="225"/>
    </location>
    <ligand>
        <name>Mg(2+)</name>
        <dbReference type="ChEBI" id="CHEBI:18420"/>
        <label>2</label>
    </ligand>
</feature>
<evidence type="ECO:0000256" key="1">
    <source>
        <dbReference type="ARBA" id="ARBA00004907"/>
    </source>
</evidence>